<dbReference type="Pfam" id="PF02518">
    <property type="entry name" value="HATPase_c"/>
    <property type="match status" value="1"/>
</dbReference>
<dbReference type="AlphaFoldDB" id="A0A2W7KPY2"/>
<dbReference type="EMBL" id="QKYU01000002">
    <property type="protein sequence ID" value="PZW50385.1"/>
    <property type="molecule type" value="Genomic_DNA"/>
</dbReference>
<dbReference type="SUPFAM" id="SSF55874">
    <property type="entry name" value="ATPase domain of HSP90 chaperone/DNA topoisomerase II/histidine kinase"/>
    <property type="match status" value="1"/>
</dbReference>
<feature type="domain" description="Histidine kinase" evidence="8">
    <location>
        <begin position="240"/>
        <end position="457"/>
    </location>
</feature>
<dbReference type="SUPFAM" id="SSF52172">
    <property type="entry name" value="CheY-like"/>
    <property type="match status" value="1"/>
</dbReference>
<dbReference type="OrthoDB" id="9813151at2"/>
<keyword evidence="11" id="KW-1185">Reference proteome</keyword>
<keyword evidence="5 10" id="KW-0418">Kinase</keyword>
<evidence type="ECO:0000259" key="9">
    <source>
        <dbReference type="PROSITE" id="PS50110"/>
    </source>
</evidence>
<dbReference type="GO" id="GO:0005886">
    <property type="term" value="C:plasma membrane"/>
    <property type="evidence" value="ECO:0007669"/>
    <property type="project" value="TreeGrafter"/>
</dbReference>
<dbReference type="Pfam" id="PF00512">
    <property type="entry name" value="HisKA"/>
    <property type="match status" value="1"/>
</dbReference>
<evidence type="ECO:0000256" key="7">
    <source>
        <dbReference type="SAM" id="Phobius"/>
    </source>
</evidence>
<proteinExistence type="predicted"/>
<feature type="domain" description="Response regulatory" evidence="9">
    <location>
        <begin position="478"/>
        <end position="596"/>
    </location>
</feature>
<feature type="transmembrane region" description="Helical" evidence="7">
    <location>
        <begin position="115"/>
        <end position="135"/>
    </location>
</feature>
<dbReference type="PROSITE" id="PS50110">
    <property type="entry name" value="RESPONSE_REGULATORY"/>
    <property type="match status" value="1"/>
</dbReference>
<keyword evidence="7" id="KW-0812">Transmembrane</keyword>
<dbReference type="InterPro" id="IPR036097">
    <property type="entry name" value="HisK_dim/P_sf"/>
</dbReference>
<dbReference type="SMART" id="SM00388">
    <property type="entry name" value="HisKA"/>
    <property type="match status" value="1"/>
</dbReference>
<evidence type="ECO:0000256" key="3">
    <source>
        <dbReference type="ARBA" id="ARBA00022553"/>
    </source>
</evidence>
<dbReference type="InterPro" id="IPR001789">
    <property type="entry name" value="Sig_transdc_resp-reg_receiver"/>
</dbReference>
<dbReference type="Gene3D" id="3.30.565.10">
    <property type="entry name" value="Histidine kinase-like ATPase, C-terminal domain"/>
    <property type="match status" value="1"/>
</dbReference>
<dbReference type="PANTHER" id="PTHR43047:SF72">
    <property type="entry name" value="OSMOSENSING HISTIDINE PROTEIN KINASE SLN1"/>
    <property type="match status" value="1"/>
</dbReference>
<dbReference type="PROSITE" id="PS50109">
    <property type="entry name" value="HIS_KIN"/>
    <property type="match status" value="1"/>
</dbReference>
<dbReference type="InterPro" id="IPR036890">
    <property type="entry name" value="HATPase_C_sf"/>
</dbReference>
<evidence type="ECO:0000256" key="1">
    <source>
        <dbReference type="ARBA" id="ARBA00000085"/>
    </source>
</evidence>
<keyword evidence="4" id="KW-0808">Transferase</keyword>
<keyword evidence="3 6" id="KW-0597">Phosphoprotein</keyword>
<sequence>MPTTIAYITVSLELTLAGVQCWFWWQDRTQRALADWTLAHLVAAAGILLIALRGEVPDVLSIDIANAMIILGYGLICTGVRRFEGRAASMVPALLATLVWLAACRTDFVSESLDARIVLMSVIGALFSALPAADLRRPRPGVNLPSRRPLFLMLILTAAGLGVRGALAVVFPVEVAPSGLPESVWLYAVIAPILMLRAATSILLISLSREAAEARVHAAIAETRDRADQANARKSRFLARMSHELRTPLNGVLGMAQVLADDPTLNDTHRARAAVITQAGRHLLGIVNDLLDIERVETGRIELSSQPIDIGQLLAETPALIGVQAEAKGLLLTVELDAALPAGVHADPLRVRQMVLNLLGNAVKFTPAGGAVTLSASAQDGVVRIAVTDTGPGVAEELRGRLFQDYARGVGTGGIEGSGLGLSITAALARAMGGTVGWEPGPNGHGSVFVLSLPLPTSPLAAAFPIVPPAPSRRSSMTVLVVDDVTANRRVVEALLAREGHAVIHAASGEAALDLLRDGPVPDLVLMDLDMPQMDGYATTARIRQLTGPAARIIIIAVTGHTHPMEVRACLAAGMDGHLAKPIDPEELNQKLDQLAAPAVAQAAKPRIMAG</sequence>
<feature type="transmembrane region" description="Helical" evidence="7">
    <location>
        <begin position="64"/>
        <end position="80"/>
    </location>
</feature>
<dbReference type="GO" id="GO:0000155">
    <property type="term" value="F:phosphorelay sensor kinase activity"/>
    <property type="evidence" value="ECO:0007669"/>
    <property type="project" value="InterPro"/>
</dbReference>
<evidence type="ECO:0000256" key="5">
    <source>
        <dbReference type="ARBA" id="ARBA00022777"/>
    </source>
</evidence>
<protein>
    <recommendedName>
        <fullName evidence="2">histidine kinase</fullName>
        <ecNumber evidence="2">2.7.13.3</ecNumber>
    </recommendedName>
</protein>
<dbReference type="EC" id="2.7.13.3" evidence="2"/>
<accession>A0A2W7KPY2</accession>
<dbReference type="Pfam" id="PF00072">
    <property type="entry name" value="Response_reg"/>
    <property type="match status" value="1"/>
</dbReference>
<feature type="transmembrane region" description="Helical" evidence="7">
    <location>
        <begin position="6"/>
        <end position="25"/>
    </location>
</feature>
<organism evidence="10 11">
    <name type="scientific">Humitalea rosea</name>
    <dbReference type="NCBI Taxonomy" id="990373"/>
    <lineage>
        <taxon>Bacteria</taxon>
        <taxon>Pseudomonadati</taxon>
        <taxon>Pseudomonadota</taxon>
        <taxon>Alphaproteobacteria</taxon>
        <taxon>Acetobacterales</taxon>
        <taxon>Roseomonadaceae</taxon>
        <taxon>Humitalea</taxon>
    </lineage>
</organism>
<keyword evidence="7" id="KW-0472">Membrane</keyword>
<keyword evidence="7" id="KW-1133">Transmembrane helix</keyword>
<comment type="caution">
    <text evidence="10">The sequence shown here is derived from an EMBL/GenBank/DDBJ whole genome shotgun (WGS) entry which is preliminary data.</text>
</comment>
<name>A0A2W7KPY2_9PROT</name>
<dbReference type="InterPro" id="IPR005467">
    <property type="entry name" value="His_kinase_dom"/>
</dbReference>
<dbReference type="InterPro" id="IPR011006">
    <property type="entry name" value="CheY-like_superfamily"/>
</dbReference>
<dbReference type="InterPro" id="IPR004358">
    <property type="entry name" value="Sig_transdc_His_kin-like_C"/>
</dbReference>
<dbReference type="CDD" id="cd00082">
    <property type="entry name" value="HisKA"/>
    <property type="match status" value="1"/>
</dbReference>
<dbReference type="PANTHER" id="PTHR43047">
    <property type="entry name" value="TWO-COMPONENT HISTIDINE PROTEIN KINASE"/>
    <property type="match status" value="1"/>
</dbReference>
<dbReference type="GO" id="GO:0009927">
    <property type="term" value="F:histidine phosphotransfer kinase activity"/>
    <property type="evidence" value="ECO:0007669"/>
    <property type="project" value="TreeGrafter"/>
</dbReference>
<dbReference type="Gene3D" id="3.40.50.2300">
    <property type="match status" value="1"/>
</dbReference>
<evidence type="ECO:0000256" key="6">
    <source>
        <dbReference type="PROSITE-ProRule" id="PRU00169"/>
    </source>
</evidence>
<evidence type="ECO:0000313" key="11">
    <source>
        <dbReference type="Proteomes" id="UP000249688"/>
    </source>
</evidence>
<evidence type="ECO:0000259" key="8">
    <source>
        <dbReference type="PROSITE" id="PS50109"/>
    </source>
</evidence>
<evidence type="ECO:0000313" key="10">
    <source>
        <dbReference type="EMBL" id="PZW50385.1"/>
    </source>
</evidence>
<dbReference type="InterPro" id="IPR003594">
    <property type="entry name" value="HATPase_dom"/>
</dbReference>
<feature type="modified residue" description="4-aspartylphosphate" evidence="6">
    <location>
        <position position="528"/>
    </location>
</feature>
<dbReference type="Proteomes" id="UP000249688">
    <property type="component" value="Unassembled WGS sequence"/>
</dbReference>
<dbReference type="PRINTS" id="PR00344">
    <property type="entry name" value="BCTRLSENSOR"/>
</dbReference>
<gene>
    <name evidence="10" type="ORF">C8P66_10273</name>
</gene>
<feature type="transmembrane region" description="Helical" evidence="7">
    <location>
        <begin position="87"/>
        <end position="103"/>
    </location>
</feature>
<dbReference type="RefSeq" id="WP_146422681.1">
    <property type="nucleotide sequence ID" value="NZ_QKYU01000002.1"/>
</dbReference>
<feature type="transmembrane region" description="Helical" evidence="7">
    <location>
        <begin position="150"/>
        <end position="173"/>
    </location>
</feature>
<dbReference type="SMART" id="SM00387">
    <property type="entry name" value="HATPase_c"/>
    <property type="match status" value="1"/>
</dbReference>
<dbReference type="SMART" id="SM00448">
    <property type="entry name" value="REC"/>
    <property type="match status" value="1"/>
</dbReference>
<dbReference type="CDD" id="cd17546">
    <property type="entry name" value="REC_hyHK_CKI1_RcsC-like"/>
    <property type="match status" value="1"/>
</dbReference>
<feature type="transmembrane region" description="Helical" evidence="7">
    <location>
        <begin position="32"/>
        <end position="52"/>
    </location>
</feature>
<comment type="catalytic activity">
    <reaction evidence="1">
        <text>ATP + protein L-histidine = ADP + protein N-phospho-L-histidine.</text>
        <dbReference type="EC" id="2.7.13.3"/>
    </reaction>
</comment>
<evidence type="ECO:0000256" key="2">
    <source>
        <dbReference type="ARBA" id="ARBA00012438"/>
    </source>
</evidence>
<dbReference type="SUPFAM" id="SSF47384">
    <property type="entry name" value="Homodimeric domain of signal transducing histidine kinase"/>
    <property type="match status" value="1"/>
</dbReference>
<reference evidence="10 11" key="1">
    <citation type="submission" date="2018-06" db="EMBL/GenBank/DDBJ databases">
        <title>Genomic Encyclopedia of Archaeal and Bacterial Type Strains, Phase II (KMG-II): from individual species to whole genera.</title>
        <authorList>
            <person name="Goeker M."/>
        </authorList>
    </citation>
    <scope>NUCLEOTIDE SEQUENCE [LARGE SCALE GENOMIC DNA]</scope>
    <source>
        <strain evidence="10 11">DSM 24525</strain>
    </source>
</reference>
<feature type="transmembrane region" description="Helical" evidence="7">
    <location>
        <begin position="185"/>
        <end position="207"/>
    </location>
</feature>
<dbReference type="InterPro" id="IPR003661">
    <property type="entry name" value="HisK_dim/P_dom"/>
</dbReference>
<dbReference type="Gene3D" id="1.10.287.130">
    <property type="match status" value="1"/>
</dbReference>
<evidence type="ECO:0000256" key="4">
    <source>
        <dbReference type="ARBA" id="ARBA00022679"/>
    </source>
</evidence>